<feature type="transmembrane region" description="Helical" evidence="1">
    <location>
        <begin position="79"/>
        <end position="98"/>
    </location>
</feature>
<dbReference type="Proteomes" id="UP001162131">
    <property type="component" value="Unassembled WGS sequence"/>
</dbReference>
<protein>
    <submittedName>
        <fullName evidence="2">Uncharacterized protein</fullName>
    </submittedName>
</protein>
<keyword evidence="1" id="KW-0812">Transmembrane</keyword>
<reference evidence="2" key="1">
    <citation type="submission" date="2021-09" db="EMBL/GenBank/DDBJ databases">
        <authorList>
            <consortium name="AG Swart"/>
            <person name="Singh M."/>
            <person name="Singh A."/>
            <person name="Seah K."/>
            <person name="Emmerich C."/>
        </authorList>
    </citation>
    <scope>NUCLEOTIDE SEQUENCE</scope>
    <source>
        <strain evidence="2">ATCC30299</strain>
    </source>
</reference>
<feature type="transmembrane region" description="Helical" evidence="1">
    <location>
        <begin position="21"/>
        <end position="42"/>
    </location>
</feature>
<keyword evidence="3" id="KW-1185">Reference proteome</keyword>
<organism evidence="2 3">
    <name type="scientific">Blepharisma stoltei</name>
    <dbReference type="NCBI Taxonomy" id="1481888"/>
    <lineage>
        <taxon>Eukaryota</taxon>
        <taxon>Sar</taxon>
        <taxon>Alveolata</taxon>
        <taxon>Ciliophora</taxon>
        <taxon>Postciliodesmatophora</taxon>
        <taxon>Heterotrichea</taxon>
        <taxon>Heterotrichida</taxon>
        <taxon>Blepharismidae</taxon>
        <taxon>Blepharisma</taxon>
    </lineage>
</organism>
<comment type="caution">
    <text evidence="2">The sequence shown here is derived from an EMBL/GenBank/DDBJ whole genome shotgun (WGS) entry which is preliminary data.</text>
</comment>
<feature type="transmembrane region" description="Helical" evidence="1">
    <location>
        <begin position="48"/>
        <end position="67"/>
    </location>
</feature>
<sequence length="229" mass="25626">MDIFRNVLKGHGSALMRRLVTVFYQTLDGFVIGILGSSIPAISESLMAYFFIGIGAGALTILIPLSLKMKYQCWNSDGMTKFLFLVFTISIGISLAYLSLFINGFFLALWLLVASGILLSAIYFDATGIDELKSVIKVQASGIIIMGICVEIACIGMWRFVWIIFLPIVVLLSVFLLYAILDAADRVETRDNVFKENLEIWQGFPKSCLLALPKFLVFIKERIKRKKSN</sequence>
<evidence type="ECO:0000256" key="1">
    <source>
        <dbReference type="SAM" id="Phobius"/>
    </source>
</evidence>
<name>A0AAU9J8D0_9CILI</name>
<feature type="transmembrane region" description="Helical" evidence="1">
    <location>
        <begin position="104"/>
        <end position="124"/>
    </location>
</feature>
<feature type="transmembrane region" description="Helical" evidence="1">
    <location>
        <begin position="164"/>
        <end position="181"/>
    </location>
</feature>
<feature type="transmembrane region" description="Helical" evidence="1">
    <location>
        <begin position="136"/>
        <end position="158"/>
    </location>
</feature>
<keyword evidence="1" id="KW-1133">Transmembrane helix</keyword>
<dbReference type="AlphaFoldDB" id="A0AAU9J8D0"/>
<gene>
    <name evidence="2" type="ORF">BSTOLATCC_MIC28814</name>
</gene>
<evidence type="ECO:0000313" key="3">
    <source>
        <dbReference type="Proteomes" id="UP001162131"/>
    </source>
</evidence>
<proteinExistence type="predicted"/>
<keyword evidence="1" id="KW-0472">Membrane</keyword>
<dbReference type="EMBL" id="CAJZBQ010000028">
    <property type="protein sequence ID" value="CAG9321535.1"/>
    <property type="molecule type" value="Genomic_DNA"/>
</dbReference>
<accession>A0AAU9J8D0</accession>
<evidence type="ECO:0000313" key="2">
    <source>
        <dbReference type="EMBL" id="CAG9321535.1"/>
    </source>
</evidence>